<organism evidence="1 2">
    <name type="scientific">Anopheles minimus</name>
    <dbReference type="NCBI Taxonomy" id="112268"/>
    <lineage>
        <taxon>Eukaryota</taxon>
        <taxon>Metazoa</taxon>
        <taxon>Ecdysozoa</taxon>
        <taxon>Arthropoda</taxon>
        <taxon>Hexapoda</taxon>
        <taxon>Insecta</taxon>
        <taxon>Pterygota</taxon>
        <taxon>Neoptera</taxon>
        <taxon>Endopterygota</taxon>
        <taxon>Diptera</taxon>
        <taxon>Nematocera</taxon>
        <taxon>Culicoidea</taxon>
        <taxon>Culicidae</taxon>
        <taxon>Anophelinae</taxon>
        <taxon>Anopheles</taxon>
    </lineage>
</organism>
<proteinExistence type="predicted"/>
<reference evidence="2" key="1">
    <citation type="submission" date="2013-03" db="EMBL/GenBank/DDBJ databases">
        <title>The Genome Sequence of Anopheles minimus MINIMUS1.</title>
        <authorList>
            <consortium name="The Broad Institute Genomics Platform"/>
            <person name="Neafsey D.E."/>
            <person name="Walton C."/>
            <person name="Walker B."/>
            <person name="Young S.K."/>
            <person name="Zeng Q."/>
            <person name="Gargeya S."/>
            <person name="Fitzgerald M."/>
            <person name="Haas B."/>
            <person name="Abouelleil A."/>
            <person name="Allen A.W."/>
            <person name="Alvarado L."/>
            <person name="Arachchi H.M."/>
            <person name="Berlin A.M."/>
            <person name="Chapman S.B."/>
            <person name="Gainer-Dewar J."/>
            <person name="Goldberg J."/>
            <person name="Griggs A."/>
            <person name="Gujja S."/>
            <person name="Hansen M."/>
            <person name="Howarth C."/>
            <person name="Imamovic A."/>
            <person name="Ireland A."/>
            <person name="Larimer J."/>
            <person name="McCowan C."/>
            <person name="Murphy C."/>
            <person name="Pearson M."/>
            <person name="Poon T.W."/>
            <person name="Priest M."/>
            <person name="Roberts A."/>
            <person name="Saif S."/>
            <person name="Shea T."/>
            <person name="Sisk P."/>
            <person name="Sykes S."/>
            <person name="Wortman J."/>
            <person name="Nusbaum C."/>
            <person name="Birren B."/>
        </authorList>
    </citation>
    <scope>NUCLEOTIDE SEQUENCE [LARGE SCALE GENOMIC DNA]</scope>
    <source>
        <strain evidence="2">MINIMUS1</strain>
    </source>
</reference>
<keyword evidence="2" id="KW-1185">Reference proteome</keyword>
<reference evidence="1" key="2">
    <citation type="submission" date="2020-05" db="UniProtKB">
        <authorList>
            <consortium name="EnsemblMetazoa"/>
        </authorList>
    </citation>
    <scope>IDENTIFICATION</scope>
    <source>
        <strain evidence="1">MINIMUS1</strain>
    </source>
</reference>
<evidence type="ECO:0000313" key="2">
    <source>
        <dbReference type="Proteomes" id="UP000075920"/>
    </source>
</evidence>
<name>A0A182WQG2_9DIPT</name>
<dbReference type="AlphaFoldDB" id="A0A182WQG2"/>
<dbReference type="EnsemblMetazoa" id="AMIN014885-RA">
    <property type="protein sequence ID" value="AMIN014885-PA"/>
    <property type="gene ID" value="AMIN014885"/>
</dbReference>
<evidence type="ECO:0000313" key="1">
    <source>
        <dbReference type="EnsemblMetazoa" id="AMIN014885-PA"/>
    </source>
</evidence>
<dbReference type="VEuPathDB" id="VectorBase:AMIN014885"/>
<dbReference type="Proteomes" id="UP000075920">
    <property type="component" value="Unassembled WGS sequence"/>
</dbReference>
<protein>
    <submittedName>
        <fullName evidence="1">Uncharacterized protein</fullName>
    </submittedName>
</protein>
<accession>A0A182WQG2</accession>
<sequence>MGFGKVIVNRTKPSPLLDVLFISSIPPTPTRSVHNTW</sequence>